<dbReference type="InterPro" id="IPR008949">
    <property type="entry name" value="Isoprenoid_synthase_dom_sf"/>
</dbReference>
<dbReference type="AlphaFoldDB" id="A0A9P4J9A9"/>
<evidence type="ECO:0000256" key="1">
    <source>
        <dbReference type="ARBA" id="ARBA00001805"/>
    </source>
</evidence>
<evidence type="ECO:0000256" key="2">
    <source>
        <dbReference type="ARBA" id="ARBA00004141"/>
    </source>
</evidence>
<comment type="similarity">
    <text evidence="5">In the N-terminal section; belongs to the lycopene beta-cyclase family.</text>
</comment>
<evidence type="ECO:0000256" key="10">
    <source>
        <dbReference type="ARBA" id="ARBA00022679"/>
    </source>
</evidence>
<reference evidence="20" key="1">
    <citation type="journal article" date="2020" name="Stud. Mycol.">
        <title>101 Dothideomycetes genomes: a test case for predicting lifestyles and emergence of pathogens.</title>
        <authorList>
            <person name="Haridas S."/>
            <person name="Albert R."/>
            <person name="Binder M."/>
            <person name="Bloem J."/>
            <person name="Labutti K."/>
            <person name="Salamov A."/>
            <person name="Andreopoulos B."/>
            <person name="Baker S."/>
            <person name="Barry K."/>
            <person name="Bills G."/>
            <person name="Bluhm B."/>
            <person name="Cannon C."/>
            <person name="Castanera R."/>
            <person name="Culley D."/>
            <person name="Daum C."/>
            <person name="Ezra D."/>
            <person name="Gonzalez J."/>
            <person name="Henrissat B."/>
            <person name="Kuo A."/>
            <person name="Liang C."/>
            <person name="Lipzen A."/>
            <person name="Lutzoni F."/>
            <person name="Magnuson J."/>
            <person name="Mondo S."/>
            <person name="Nolan M."/>
            <person name="Ohm R."/>
            <person name="Pangilinan J."/>
            <person name="Park H.-J."/>
            <person name="Ramirez L."/>
            <person name="Alfaro M."/>
            <person name="Sun H."/>
            <person name="Tritt A."/>
            <person name="Yoshinaga Y."/>
            <person name="Zwiers L.-H."/>
            <person name="Turgeon B."/>
            <person name="Goodwin S."/>
            <person name="Spatafora J."/>
            <person name="Crous P."/>
            <person name="Grigoriev I."/>
        </authorList>
    </citation>
    <scope>NUCLEOTIDE SEQUENCE</scope>
    <source>
        <strain evidence="20">CBS 260.36</strain>
    </source>
</reference>
<dbReference type="InterPro" id="IPR017825">
    <property type="entry name" value="Lycopene_cyclase_dom"/>
</dbReference>
<evidence type="ECO:0000256" key="19">
    <source>
        <dbReference type="SAM" id="Phobius"/>
    </source>
</evidence>
<feature type="transmembrane region" description="Helical" evidence="19">
    <location>
        <begin position="36"/>
        <end position="55"/>
    </location>
</feature>
<dbReference type="EMBL" id="ML996081">
    <property type="protein sequence ID" value="KAF2157329.1"/>
    <property type="molecule type" value="Genomic_DNA"/>
</dbReference>
<evidence type="ECO:0000256" key="5">
    <source>
        <dbReference type="ARBA" id="ARBA00008247"/>
    </source>
</evidence>
<keyword evidence="16" id="KW-0511">Multifunctional enzyme</keyword>
<dbReference type="InterPro" id="IPR002060">
    <property type="entry name" value="Squ/phyt_synthse"/>
</dbReference>
<dbReference type="InterPro" id="IPR044843">
    <property type="entry name" value="Trans_IPPS_bact-type"/>
</dbReference>
<comment type="catalytic activity">
    <reaction evidence="1">
        <text>2 (2E,6E,10E)-geranylgeranyl diphosphate = 15-cis-phytoene + 2 diphosphate</text>
        <dbReference type="Rhea" id="RHEA:34475"/>
        <dbReference type="ChEBI" id="CHEBI:27787"/>
        <dbReference type="ChEBI" id="CHEBI:33019"/>
        <dbReference type="ChEBI" id="CHEBI:58756"/>
        <dbReference type="EC" id="2.5.1.32"/>
    </reaction>
</comment>
<dbReference type="GO" id="GO:0004311">
    <property type="term" value="F:geranylgeranyl diphosphate synthase activity"/>
    <property type="evidence" value="ECO:0007669"/>
    <property type="project" value="InterPro"/>
</dbReference>
<dbReference type="SFLD" id="SFLDG01018">
    <property type="entry name" value="Squalene/Phytoene_Synthase_Lik"/>
    <property type="match status" value="1"/>
</dbReference>
<comment type="catalytic activity">
    <reaction evidence="18">
        <text>all-trans-lycopene = gamma-carotene</text>
        <dbReference type="Rhea" id="RHEA:32219"/>
        <dbReference type="ChEBI" id="CHEBI:15948"/>
        <dbReference type="ChEBI" id="CHEBI:27740"/>
        <dbReference type="EC" id="5.5.1.19"/>
    </reaction>
</comment>
<dbReference type="PANTHER" id="PTHR31480">
    <property type="entry name" value="BIFUNCTIONAL LYCOPENE CYCLASE/PHYTOENE SYNTHASE"/>
    <property type="match status" value="1"/>
</dbReference>
<protein>
    <recommendedName>
        <fullName evidence="9">Bifunctional lycopene cyclase/phytoene synthase</fullName>
        <ecNumber evidence="8">2.5.1.32</ecNumber>
        <ecNumber evidence="7">5.5.1.19</ecNumber>
    </recommendedName>
</protein>
<evidence type="ECO:0000313" key="20">
    <source>
        <dbReference type="EMBL" id="KAF2157329.1"/>
    </source>
</evidence>
<dbReference type="EC" id="2.5.1.32" evidence="8"/>
<comment type="caution">
    <text evidence="20">The sequence shown here is derived from an EMBL/GenBank/DDBJ whole genome shotgun (WGS) entry which is preliminary data.</text>
</comment>
<dbReference type="SFLD" id="SFLDS00005">
    <property type="entry name" value="Isoprenoid_Synthase_Type_I"/>
    <property type="match status" value="1"/>
</dbReference>
<dbReference type="PROSITE" id="PS01045">
    <property type="entry name" value="SQUALEN_PHYTOEN_SYN_2"/>
    <property type="match status" value="1"/>
</dbReference>
<keyword evidence="11 19" id="KW-0812">Transmembrane</keyword>
<dbReference type="EC" id="5.5.1.19" evidence="7"/>
<comment type="pathway">
    <text evidence="4">Carotenoid biosynthesis; phytoene biosynthesis; all-trans-phytoene from geranylgeranyl diphosphate: step 1/1.</text>
</comment>
<comment type="subcellular location">
    <subcellularLocation>
        <location evidence="2">Membrane</location>
        <topology evidence="2">Multi-pass membrane protein</topology>
    </subcellularLocation>
</comment>
<organism evidence="20 21">
    <name type="scientific">Myriangium duriaei CBS 260.36</name>
    <dbReference type="NCBI Taxonomy" id="1168546"/>
    <lineage>
        <taxon>Eukaryota</taxon>
        <taxon>Fungi</taxon>
        <taxon>Dikarya</taxon>
        <taxon>Ascomycota</taxon>
        <taxon>Pezizomycotina</taxon>
        <taxon>Dothideomycetes</taxon>
        <taxon>Dothideomycetidae</taxon>
        <taxon>Myriangiales</taxon>
        <taxon>Myriangiaceae</taxon>
        <taxon>Myriangium</taxon>
    </lineage>
</organism>
<dbReference type="SUPFAM" id="SSF48576">
    <property type="entry name" value="Terpenoid synthases"/>
    <property type="match status" value="1"/>
</dbReference>
<evidence type="ECO:0000256" key="16">
    <source>
        <dbReference type="ARBA" id="ARBA00023268"/>
    </source>
</evidence>
<dbReference type="Pfam" id="PF00494">
    <property type="entry name" value="SQS_PSY"/>
    <property type="match status" value="1"/>
</dbReference>
<comment type="pathway">
    <text evidence="3">Carotenoid biosynthesis; beta-carotene biosynthesis.</text>
</comment>
<dbReference type="Gene3D" id="1.10.600.10">
    <property type="entry name" value="Farnesyl Diphosphate Synthase"/>
    <property type="match status" value="1"/>
</dbReference>
<feature type="transmembrane region" description="Helical" evidence="19">
    <location>
        <begin position="80"/>
        <end position="97"/>
    </location>
</feature>
<dbReference type="InterPro" id="IPR019845">
    <property type="entry name" value="Squalene/phytoene_synthase_CS"/>
</dbReference>
<dbReference type="Proteomes" id="UP000799439">
    <property type="component" value="Unassembled WGS sequence"/>
</dbReference>
<evidence type="ECO:0000256" key="7">
    <source>
        <dbReference type="ARBA" id="ARBA00012242"/>
    </source>
</evidence>
<evidence type="ECO:0000256" key="8">
    <source>
        <dbReference type="ARBA" id="ARBA00012396"/>
    </source>
</evidence>
<evidence type="ECO:0000256" key="12">
    <source>
        <dbReference type="ARBA" id="ARBA00022746"/>
    </source>
</evidence>
<keyword evidence="10" id="KW-0808">Transferase</keyword>
<feature type="transmembrane region" description="Helical" evidence="19">
    <location>
        <begin position="147"/>
        <end position="165"/>
    </location>
</feature>
<comment type="catalytic activity">
    <reaction evidence="17">
        <text>gamma-carotene = all-trans-beta-carotene</text>
        <dbReference type="Rhea" id="RHEA:32239"/>
        <dbReference type="ChEBI" id="CHEBI:17579"/>
        <dbReference type="ChEBI" id="CHEBI:27740"/>
        <dbReference type="EC" id="5.5.1.19"/>
    </reaction>
</comment>
<evidence type="ECO:0000256" key="4">
    <source>
        <dbReference type="ARBA" id="ARBA00005172"/>
    </source>
</evidence>
<dbReference type="GO" id="GO:0016117">
    <property type="term" value="P:carotenoid biosynthetic process"/>
    <property type="evidence" value="ECO:0007669"/>
    <property type="project" value="UniProtKB-KW"/>
</dbReference>
<dbReference type="OrthoDB" id="6600518at2759"/>
<dbReference type="GO" id="GO:0016872">
    <property type="term" value="F:intramolecular lyase activity"/>
    <property type="evidence" value="ECO:0007669"/>
    <property type="project" value="InterPro"/>
</dbReference>
<feature type="transmembrane region" description="Helical" evidence="19">
    <location>
        <begin position="172"/>
        <end position="190"/>
    </location>
</feature>
<evidence type="ECO:0000256" key="3">
    <source>
        <dbReference type="ARBA" id="ARBA00005089"/>
    </source>
</evidence>
<evidence type="ECO:0000256" key="15">
    <source>
        <dbReference type="ARBA" id="ARBA00023235"/>
    </source>
</evidence>
<evidence type="ECO:0000256" key="14">
    <source>
        <dbReference type="ARBA" id="ARBA00023136"/>
    </source>
</evidence>
<name>A0A9P4J9A9_9PEZI</name>
<dbReference type="GO" id="GO:0045436">
    <property type="term" value="F:lycopene beta cyclase activity"/>
    <property type="evidence" value="ECO:0007669"/>
    <property type="project" value="UniProtKB-ARBA"/>
</dbReference>
<evidence type="ECO:0000256" key="17">
    <source>
        <dbReference type="ARBA" id="ARBA00029313"/>
    </source>
</evidence>
<feature type="transmembrane region" description="Helical" evidence="19">
    <location>
        <begin position="222"/>
        <end position="246"/>
    </location>
</feature>
<keyword evidence="15" id="KW-0413">Isomerase</keyword>
<keyword evidence="21" id="KW-1185">Reference proteome</keyword>
<comment type="similarity">
    <text evidence="6">In the C-terminal section; belongs to the phytoene/squalene synthase family.</text>
</comment>
<dbReference type="GO" id="GO:0016020">
    <property type="term" value="C:membrane"/>
    <property type="evidence" value="ECO:0007669"/>
    <property type="project" value="UniProtKB-SubCell"/>
</dbReference>
<evidence type="ECO:0000256" key="18">
    <source>
        <dbReference type="ARBA" id="ARBA00029335"/>
    </source>
</evidence>
<keyword evidence="14 19" id="KW-0472">Membrane</keyword>
<evidence type="ECO:0000313" key="21">
    <source>
        <dbReference type="Proteomes" id="UP000799439"/>
    </source>
</evidence>
<evidence type="ECO:0000256" key="6">
    <source>
        <dbReference type="ARBA" id="ARBA00008406"/>
    </source>
</evidence>
<evidence type="ECO:0000256" key="13">
    <source>
        <dbReference type="ARBA" id="ARBA00022989"/>
    </source>
</evidence>
<keyword evidence="13 19" id="KW-1133">Transmembrane helix</keyword>
<proteinExistence type="inferred from homology"/>
<dbReference type="NCBIfam" id="TIGR03462">
    <property type="entry name" value="CarR_dom_SF"/>
    <property type="match status" value="2"/>
</dbReference>
<gene>
    <name evidence="20" type="ORF">K461DRAFT_235489</name>
</gene>
<sequence length="604" mass="69114">MGYDYALVHLKFNIPPAIALSFLCRPLLTRLDLYRISFLITIAVLYTIPWDSYLIRTKIWSYPQDVIIGPTLYDIPLEEVFFFVIQTYNTSLLYLLLSKTTLHPTYLRYEEKGDKWRYYKLFGQMALVLGFKRGLELLKQENEGTYMALILLWAIPILVLLWGLAYQFILGLPLTSTLLPIALPTLYLWVVDTMALQRGTWVIESGTKLGIHVWPHLEIEEAVFFLITNTLVVWGLIAFDNAVAILDAFPFHFPKVPALPSPVLLVRALLLPSAAYDSARIAGLQEAANRLSLKSRSFWVASGAFYGRLRVDLIMLYSYCRVADDLIDDAQSTDEAKTWVKKLSRFLDLCYESKVNDQNIGPLARFVVEQFPKNTHAALLQLPTNRLSPEPLYDLLKGFEMDLQFQKSDNDDSSYPIKTDDDLDLYCQYVAGTIGQLCLEHCFYHYPGKVSEAERKSLISAGGTMGKVLQTINIARDIEVDASLGRIYIPTAWLKKEKLTPAETIKMIKSGALRDSSKDSNAAFAERLDRLRMKLLDHAFVLYEESRPAIERLPTEFRASMRVTVESYVEIGRTMRRKGYVVKRGRATVPKWRRFFVAWKALSQ</sequence>
<evidence type="ECO:0000256" key="9">
    <source>
        <dbReference type="ARBA" id="ARBA00018909"/>
    </source>
</evidence>
<accession>A0A9P4J9A9</accession>
<keyword evidence="12" id="KW-0125">Carotenoid biosynthesis</keyword>
<evidence type="ECO:0000256" key="11">
    <source>
        <dbReference type="ARBA" id="ARBA00022692"/>
    </source>
</evidence>
<dbReference type="SFLD" id="SFLDG01212">
    <property type="entry name" value="Phytoene_synthase_like"/>
    <property type="match status" value="1"/>
</dbReference>